<keyword evidence="1" id="KW-0812">Transmembrane</keyword>
<sequence>MKENSISRFNLWRNAFLIGLILSVIEGSIIYIADSNTPILIFIQSMSFWFFCGAIVYLSNSGFSVLIHSILWTFFLNIPWFINLAIVPKNYSILPPLIISSLILGLITGLLSKKLKSIS</sequence>
<dbReference type="Proteomes" id="UP000245206">
    <property type="component" value="Unassembled WGS sequence"/>
</dbReference>
<accession>A0A2P2DJ16</accession>
<evidence type="ECO:0000256" key="1">
    <source>
        <dbReference type="SAM" id="Phobius"/>
    </source>
</evidence>
<dbReference type="OrthoDB" id="331692at2"/>
<feature type="transmembrane region" description="Helical" evidence="1">
    <location>
        <begin position="39"/>
        <end position="58"/>
    </location>
</feature>
<feature type="transmembrane region" description="Helical" evidence="1">
    <location>
        <begin position="93"/>
        <end position="111"/>
    </location>
</feature>
<name>A0A2P2DJ16_9LEPT</name>
<keyword evidence="1" id="KW-0472">Membrane</keyword>
<protein>
    <submittedName>
        <fullName evidence="2">Uncharacterized protein</fullName>
    </submittedName>
</protein>
<comment type="caution">
    <text evidence="2">The sequence shown here is derived from an EMBL/GenBank/DDBJ whole genome shotgun (WGS) entry which is preliminary data.</text>
</comment>
<dbReference type="EMBL" id="BFAZ01000016">
    <property type="protein sequence ID" value="GBF44589.1"/>
    <property type="molecule type" value="Genomic_DNA"/>
</dbReference>
<gene>
    <name evidence="2" type="ORF">LPTSP2_38920</name>
</gene>
<keyword evidence="3" id="KW-1185">Reference proteome</keyword>
<proteinExistence type="predicted"/>
<keyword evidence="1" id="KW-1133">Transmembrane helix</keyword>
<evidence type="ECO:0000313" key="3">
    <source>
        <dbReference type="Proteomes" id="UP000245206"/>
    </source>
</evidence>
<dbReference type="AlphaFoldDB" id="A0A2P2DJ16"/>
<dbReference type="RefSeq" id="WP_108961560.1">
    <property type="nucleotide sequence ID" value="NZ_BFAZ01000016.1"/>
</dbReference>
<feature type="transmembrane region" description="Helical" evidence="1">
    <location>
        <begin position="12"/>
        <end position="33"/>
    </location>
</feature>
<feature type="transmembrane region" description="Helical" evidence="1">
    <location>
        <begin position="65"/>
        <end position="87"/>
    </location>
</feature>
<evidence type="ECO:0000313" key="2">
    <source>
        <dbReference type="EMBL" id="GBF44589.1"/>
    </source>
</evidence>
<reference evidence="3" key="1">
    <citation type="journal article" date="2019" name="Microbiol. Immunol.">
        <title>Molecular and phenotypic characterization of Leptospira johnsonii sp. nov., Leptospira ellinghausenii sp. nov. and Leptospira ryugenii sp. nov. isolated from soil and water in Japan.</title>
        <authorList>
            <person name="Masuzawa T."/>
            <person name="Saito M."/>
            <person name="Nakao R."/>
            <person name="Nikaido Y."/>
            <person name="Matsumoto M."/>
            <person name="Ogawa M."/>
            <person name="Yokoyama M."/>
            <person name="Hidaka Y."/>
            <person name="Tomita J."/>
            <person name="Sakakibara K."/>
            <person name="Suzuki K."/>
            <person name="Yasuda S."/>
            <person name="Sato H."/>
            <person name="Yamaguchi M."/>
            <person name="Yoshida S.I."/>
            <person name="Koizumi N."/>
            <person name="Kawamura Y."/>
        </authorList>
    </citation>
    <scope>NUCLEOTIDE SEQUENCE [LARGE SCALE GENOMIC DNA]</scope>
    <source>
        <strain evidence="3">E18</strain>
    </source>
</reference>
<organism evidence="2 3">
    <name type="scientific">Leptospira ellinghausenii</name>
    <dbReference type="NCBI Taxonomy" id="1917822"/>
    <lineage>
        <taxon>Bacteria</taxon>
        <taxon>Pseudomonadati</taxon>
        <taxon>Spirochaetota</taxon>
        <taxon>Spirochaetia</taxon>
        <taxon>Leptospirales</taxon>
        <taxon>Leptospiraceae</taxon>
        <taxon>Leptospira</taxon>
    </lineage>
</organism>